<evidence type="ECO:0000313" key="4">
    <source>
        <dbReference type="Proteomes" id="UP000231382"/>
    </source>
</evidence>
<name>A0A2H0W776_9BACT</name>
<reference evidence="4" key="1">
    <citation type="submission" date="2017-09" db="EMBL/GenBank/DDBJ databases">
        <title>Depth-based differentiation of microbial function through sediment-hosted aquifers and enrichment of novel symbionts in the deep terrestrial subsurface.</title>
        <authorList>
            <person name="Probst A.J."/>
            <person name="Ladd B."/>
            <person name="Jarett J.K."/>
            <person name="Geller-Mcgrath D.E."/>
            <person name="Sieber C.M.K."/>
            <person name="Emerson J.B."/>
            <person name="Anantharaman K."/>
            <person name="Thomas B.C."/>
            <person name="Malmstrom R."/>
            <person name="Stieglmeier M."/>
            <person name="Klingl A."/>
            <person name="Woyke T."/>
            <person name="Ryan C.M."/>
            <person name="Banfield J.F."/>
        </authorList>
    </citation>
    <scope>NUCLEOTIDE SEQUENCE [LARGE SCALE GENOMIC DNA]</scope>
</reference>
<dbReference type="EMBL" id="PEZW01000008">
    <property type="protein sequence ID" value="PIS07920.1"/>
    <property type="molecule type" value="Genomic_DNA"/>
</dbReference>
<gene>
    <name evidence="3" type="ORF">COT78_01040</name>
</gene>
<dbReference type="Proteomes" id="UP000231382">
    <property type="component" value="Unassembled WGS sequence"/>
</dbReference>
<organism evidence="3 4">
    <name type="scientific">Candidatus Berkelbacteria bacterium CG10_big_fil_rev_8_21_14_0_10_43_13</name>
    <dbReference type="NCBI Taxonomy" id="1974514"/>
    <lineage>
        <taxon>Bacteria</taxon>
        <taxon>Candidatus Berkelbacteria</taxon>
    </lineage>
</organism>
<proteinExistence type="predicted"/>
<sequence>MLDENQKNDQITEKPSKSRMWLVVVLIFIVLGLGGYFAFTGRPNKSKSNVPITGSNGNKSSTSTDSADVRWMMASDGTYSASSTPPDCPTPLVLPLPTDISKVVSVLYPGQYRGDNYKPHGGFRFDDGSNNQTVVAPLDAIVIDGSRYLVDGEIQYTFDFINSCGIKYRLGHLRTLSPTFSALADKFPAAQEMDSRTTLIDQPVKITASDTIATAVGLLSANNAFFDYGVYDLRQANEISKGTVFQTAHSDDKDLSWHGICWLDFLSSTDTAIIQALPATSPGSMSDYCAGSAAATTSSSPIPAVENATSTSNSPTNSSNTSGSSSGSGTGGGR</sequence>
<feature type="region of interest" description="Disordered" evidence="1">
    <location>
        <begin position="288"/>
        <end position="334"/>
    </location>
</feature>
<evidence type="ECO:0000256" key="1">
    <source>
        <dbReference type="SAM" id="MobiDB-lite"/>
    </source>
</evidence>
<keyword evidence="2" id="KW-0472">Membrane</keyword>
<feature type="region of interest" description="Disordered" evidence="1">
    <location>
        <begin position="47"/>
        <end position="66"/>
    </location>
</feature>
<keyword evidence="2" id="KW-1133">Transmembrane helix</keyword>
<comment type="caution">
    <text evidence="3">The sequence shown here is derived from an EMBL/GenBank/DDBJ whole genome shotgun (WGS) entry which is preliminary data.</text>
</comment>
<evidence type="ECO:0000256" key="2">
    <source>
        <dbReference type="SAM" id="Phobius"/>
    </source>
</evidence>
<feature type="transmembrane region" description="Helical" evidence="2">
    <location>
        <begin position="20"/>
        <end position="39"/>
    </location>
</feature>
<feature type="compositionally biased region" description="Low complexity" evidence="1">
    <location>
        <begin position="53"/>
        <end position="66"/>
    </location>
</feature>
<dbReference type="AlphaFoldDB" id="A0A2H0W776"/>
<feature type="compositionally biased region" description="Low complexity" evidence="1">
    <location>
        <begin position="309"/>
        <end position="325"/>
    </location>
</feature>
<feature type="compositionally biased region" description="Low complexity" evidence="1">
    <location>
        <begin position="290"/>
        <end position="300"/>
    </location>
</feature>
<protein>
    <submittedName>
        <fullName evidence="3">Uncharacterized protein</fullName>
    </submittedName>
</protein>
<accession>A0A2H0W776</accession>
<evidence type="ECO:0000313" key="3">
    <source>
        <dbReference type="EMBL" id="PIS07920.1"/>
    </source>
</evidence>
<keyword evidence="2" id="KW-0812">Transmembrane</keyword>